<dbReference type="PANTHER" id="PTHR12526:SF629">
    <property type="entry name" value="TEICHURONIC ACID BIOSYNTHESIS GLYCOSYLTRANSFERASE TUAH-RELATED"/>
    <property type="match status" value="1"/>
</dbReference>
<keyword evidence="4" id="KW-1185">Reference proteome</keyword>
<comment type="caution">
    <text evidence="3">The sequence shown here is derived from an EMBL/GenBank/DDBJ whole genome shotgun (WGS) entry which is preliminary data.</text>
</comment>
<dbReference type="PANTHER" id="PTHR12526">
    <property type="entry name" value="GLYCOSYLTRANSFERASE"/>
    <property type="match status" value="1"/>
</dbReference>
<proteinExistence type="predicted"/>
<dbReference type="EC" id="2.4.-.-" evidence="3"/>
<evidence type="ECO:0000256" key="2">
    <source>
        <dbReference type="ARBA" id="ARBA00022679"/>
    </source>
</evidence>
<dbReference type="Gene3D" id="3.40.50.2000">
    <property type="entry name" value="Glycogen Phosphorylase B"/>
    <property type="match status" value="1"/>
</dbReference>
<name>A0ABT7QTP2_9BACT</name>
<keyword evidence="1 3" id="KW-0328">Glycosyltransferase</keyword>
<sequence>MKSIIYVTSRRLLPLNSGDKVLTFNILKRLSKIYDIHLYNLNEGSAYTKDEILKIKKISKSFKTVQFDNSHSLFKILKSLFLNKMYLKVKTYNKQIEKDLTDFLNLDLNAEYIVWDHLRSSLFFSSNKFKNILIEHNNEADIFFERAEKERIPLVKYLIKKQARFLKAYVEDIHTKMDRIIYLNKNDFLNFVEKKPKKYILMDKLLIDFEHNSYEIKQNTDEKINLLFVGSLDWYPNIDALEWFLEEVFPYLKNKNNYHLDIVGRDPSKAFIKKINKYSNVDLHRNVPSVEEYYLRADIVLMPIRRGSGINIKVLEALSYGIPIVMTSFAKRGYDGLDFIPGADKAESFAANIDQLADIMNRKELSVKELMYYDDYQKNTDLVIRNLFDTF</sequence>
<reference evidence="3" key="1">
    <citation type="submission" date="2023-01" db="EMBL/GenBank/DDBJ databases">
        <title>Sulfurovum sp. XTW-4 genome assembly.</title>
        <authorList>
            <person name="Wang J."/>
        </authorList>
    </citation>
    <scope>NUCLEOTIDE SEQUENCE</scope>
    <source>
        <strain evidence="3">XTW-4</strain>
    </source>
</reference>
<dbReference type="RefSeq" id="WP_289402292.1">
    <property type="nucleotide sequence ID" value="NZ_JAQIBC010000007.1"/>
</dbReference>
<protein>
    <submittedName>
        <fullName evidence="3">Glycosyltransferase</fullName>
        <ecNumber evidence="3">2.4.-.-</ecNumber>
    </submittedName>
</protein>
<evidence type="ECO:0000256" key="1">
    <source>
        <dbReference type="ARBA" id="ARBA00022676"/>
    </source>
</evidence>
<dbReference type="SUPFAM" id="SSF53756">
    <property type="entry name" value="UDP-Glycosyltransferase/glycogen phosphorylase"/>
    <property type="match status" value="1"/>
</dbReference>
<dbReference type="CDD" id="cd03801">
    <property type="entry name" value="GT4_PimA-like"/>
    <property type="match status" value="1"/>
</dbReference>
<evidence type="ECO:0000313" key="3">
    <source>
        <dbReference type="EMBL" id="MDM5264386.1"/>
    </source>
</evidence>
<organism evidence="3 4">
    <name type="scientific">Sulfurovum xiamenensis</name>
    <dbReference type="NCBI Taxonomy" id="3019066"/>
    <lineage>
        <taxon>Bacteria</taxon>
        <taxon>Pseudomonadati</taxon>
        <taxon>Campylobacterota</taxon>
        <taxon>Epsilonproteobacteria</taxon>
        <taxon>Campylobacterales</taxon>
        <taxon>Sulfurovaceae</taxon>
        <taxon>Sulfurovum</taxon>
    </lineage>
</organism>
<keyword evidence="2 3" id="KW-0808">Transferase</keyword>
<dbReference type="Pfam" id="PF13692">
    <property type="entry name" value="Glyco_trans_1_4"/>
    <property type="match status" value="1"/>
</dbReference>
<accession>A0ABT7QTP2</accession>
<dbReference type="Proteomes" id="UP001169066">
    <property type="component" value="Unassembled WGS sequence"/>
</dbReference>
<evidence type="ECO:0000313" key="4">
    <source>
        <dbReference type="Proteomes" id="UP001169066"/>
    </source>
</evidence>
<gene>
    <name evidence="3" type="ORF">PF327_09280</name>
</gene>
<dbReference type="EMBL" id="JAQIBC010000007">
    <property type="protein sequence ID" value="MDM5264386.1"/>
    <property type="molecule type" value="Genomic_DNA"/>
</dbReference>
<dbReference type="GO" id="GO:0016757">
    <property type="term" value="F:glycosyltransferase activity"/>
    <property type="evidence" value="ECO:0007669"/>
    <property type="project" value="UniProtKB-KW"/>
</dbReference>